<name>A0A1D2MVR5_ORCCI</name>
<reference evidence="2 3" key="1">
    <citation type="journal article" date="2016" name="Genome Biol. Evol.">
        <title>Gene Family Evolution Reflects Adaptation to Soil Environmental Stressors in the Genome of the Collembolan Orchesella cincta.</title>
        <authorList>
            <person name="Faddeeva-Vakhrusheva A."/>
            <person name="Derks M.F."/>
            <person name="Anvar S.Y."/>
            <person name="Agamennone V."/>
            <person name="Suring W."/>
            <person name="Smit S."/>
            <person name="van Straalen N.M."/>
            <person name="Roelofs D."/>
        </authorList>
    </citation>
    <scope>NUCLEOTIDE SEQUENCE [LARGE SCALE GENOMIC DNA]</scope>
    <source>
        <tissue evidence="2">Mixed pool</tissue>
    </source>
</reference>
<feature type="transmembrane region" description="Helical" evidence="1">
    <location>
        <begin position="50"/>
        <end position="71"/>
    </location>
</feature>
<organism evidence="2 3">
    <name type="scientific">Orchesella cincta</name>
    <name type="common">Springtail</name>
    <name type="synonym">Podura cincta</name>
    <dbReference type="NCBI Taxonomy" id="48709"/>
    <lineage>
        <taxon>Eukaryota</taxon>
        <taxon>Metazoa</taxon>
        <taxon>Ecdysozoa</taxon>
        <taxon>Arthropoda</taxon>
        <taxon>Hexapoda</taxon>
        <taxon>Collembola</taxon>
        <taxon>Entomobryomorpha</taxon>
        <taxon>Entomobryoidea</taxon>
        <taxon>Orchesellidae</taxon>
        <taxon>Orchesellinae</taxon>
        <taxon>Orchesella</taxon>
    </lineage>
</organism>
<dbReference type="EMBL" id="LJIJ01000505">
    <property type="protein sequence ID" value="ODM96765.1"/>
    <property type="molecule type" value="Genomic_DNA"/>
</dbReference>
<evidence type="ECO:0000313" key="3">
    <source>
        <dbReference type="Proteomes" id="UP000094527"/>
    </source>
</evidence>
<keyword evidence="1" id="KW-0812">Transmembrane</keyword>
<dbReference type="AlphaFoldDB" id="A0A1D2MVR5"/>
<dbReference type="Proteomes" id="UP000094527">
    <property type="component" value="Unassembled WGS sequence"/>
</dbReference>
<accession>A0A1D2MVR5</accession>
<sequence>MSRKSSIERNFNKDVEMVRDNFNQAKITVLDYFGLESKSRRSRLSETREIIIDPVSFFIGAFGATIVGLLADEVREEAENAADSNNSRLNRTIARIISFPLKSAVRVVTGGCIYVAVDNVTLQLFDRRWPSLSGALTAVCFANGGNLPVFVGSVLGLAVLAHTADLLFNAVSN</sequence>
<proteinExistence type="predicted"/>
<evidence type="ECO:0000313" key="2">
    <source>
        <dbReference type="EMBL" id="ODM96765.1"/>
    </source>
</evidence>
<evidence type="ECO:0000256" key="1">
    <source>
        <dbReference type="SAM" id="Phobius"/>
    </source>
</evidence>
<keyword evidence="1" id="KW-1133">Transmembrane helix</keyword>
<keyword evidence="3" id="KW-1185">Reference proteome</keyword>
<protein>
    <submittedName>
        <fullName evidence="2">Uncharacterized protein</fullName>
    </submittedName>
</protein>
<keyword evidence="1" id="KW-0472">Membrane</keyword>
<gene>
    <name evidence="2" type="ORF">Ocin01_09908</name>
</gene>
<comment type="caution">
    <text evidence="2">The sequence shown here is derived from an EMBL/GenBank/DDBJ whole genome shotgun (WGS) entry which is preliminary data.</text>
</comment>